<dbReference type="Pfam" id="PF01747">
    <property type="entry name" value="ATP-sulfurylase"/>
    <property type="match status" value="1"/>
</dbReference>
<evidence type="ECO:0000256" key="4">
    <source>
        <dbReference type="ARBA" id="ARBA00022741"/>
    </source>
</evidence>
<keyword evidence="5 8" id="KW-0067">ATP-binding</keyword>
<dbReference type="PANTHER" id="PTHR43509">
    <property type="match status" value="1"/>
</dbReference>
<dbReference type="Pfam" id="PF14306">
    <property type="entry name" value="PUA_2"/>
    <property type="match status" value="1"/>
</dbReference>
<protein>
    <recommendedName>
        <fullName evidence="8">Sulfate adenylyltransferase</fullName>
        <ecNumber evidence="8">2.7.7.4</ecNumber>
    </recommendedName>
    <alternativeName>
        <fullName evidence="8">ATP-sulfurylase</fullName>
    </alternativeName>
    <alternativeName>
        <fullName evidence="8">Sulfate adenylate transferase</fullName>
        <shortName evidence="8">SAT</shortName>
    </alternativeName>
</protein>
<sequence length="386" mass="43953">MITPHGGKLVNRIATDADRERLLQQSATLQSITLNSWSLSDLQLIANGAFSPLTGFMGQKDYLSVLKDLRLSDGTIWSLPITLPVSKDKKNTLSLGETVNLKGEDGNIYGLMLIEEMYEYSKEAEALFVYKTLDQKHPGVIKTFEKEEVYLAGPITLLNQPLTFSEDYKTPFELRKIFQELGWETIVAFQTRNPIHRAHEYLQKTALENVDGLLIHPLVGDTKKDDIPANIRMKSYKALMQEYYPKDRVFLSVFPAAMRYAGPREAVFHAIVRKNFGCTHFIVGRDHAGVGDYYGTYESQEIFNQFRKDELGIEILKFEHAFYCTKCSCMATSKTCPHPVENHIHLSGTKVRAMLRSGQFPPKEFSRPEVVTILMKELNQNEKSDI</sequence>
<evidence type="ECO:0000313" key="12">
    <source>
        <dbReference type="Proteomes" id="UP001646157"/>
    </source>
</evidence>
<accession>A0ABS2NGG3</accession>
<dbReference type="InterPro" id="IPR015947">
    <property type="entry name" value="PUA-like_sf"/>
</dbReference>
<evidence type="ECO:0000256" key="7">
    <source>
        <dbReference type="ARBA" id="ARBA00049370"/>
    </source>
</evidence>
<dbReference type="HAMAP" id="MF_00066">
    <property type="entry name" value="Sulf_adenylyltr"/>
    <property type="match status" value="1"/>
</dbReference>
<dbReference type="GO" id="GO:0004781">
    <property type="term" value="F:sulfate adenylyltransferase (ATP) activity"/>
    <property type="evidence" value="ECO:0007669"/>
    <property type="project" value="UniProtKB-EC"/>
</dbReference>
<evidence type="ECO:0000256" key="3">
    <source>
        <dbReference type="ARBA" id="ARBA00022695"/>
    </source>
</evidence>
<keyword evidence="2 8" id="KW-0808">Transferase</keyword>
<evidence type="ECO:0000256" key="5">
    <source>
        <dbReference type="ARBA" id="ARBA00022840"/>
    </source>
</evidence>
<dbReference type="InterPro" id="IPR020792">
    <property type="entry name" value="SO4_adenylyltransferase_pro"/>
</dbReference>
<dbReference type="EC" id="2.7.7.4" evidence="8"/>
<dbReference type="Gene3D" id="3.10.400.10">
    <property type="entry name" value="Sulfate adenylyltransferase"/>
    <property type="match status" value="1"/>
</dbReference>
<feature type="domain" description="ATP-sulfurylase PUA-like" evidence="10">
    <location>
        <begin position="2"/>
        <end position="159"/>
    </location>
</feature>
<dbReference type="InterPro" id="IPR025980">
    <property type="entry name" value="ATP-Sase_PUA-like_dom"/>
</dbReference>
<evidence type="ECO:0000256" key="2">
    <source>
        <dbReference type="ARBA" id="ARBA00022679"/>
    </source>
</evidence>
<reference evidence="11 12" key="1">
    <citation type="submission" date="2021-01" db="EMBL/GenBank/DDBJ databases">
        <title>Genomic Encyclopedia of Type Strains, Phase IV (KMG-IV): sequencing the most valuable type-strain genomes for metagenomic binning, comparative biology and taxonomic classification.</title>
        <authorList>
            <person name="Goeker M."/>
        </authorList>
    </citation>
    <scope>NUCLEOTIDE SEQUENCE [LARGE SCALE GENOMIC DNA]</scope>
    <source>
        <strain evidence="11 12">DSM 24834</strain>
    </source>
</reference>
<evidence type="ECO:0000256" key="1">
    <source>
        <dbReference type="ARBA" id="ARBA00005048"/>
    </source>
</evidence>
<gene>
    <name evidence="8" type="primary">sat</name>
    <name evidence="11" type="ORF">JOC86_003493</name>
</gene>
<name>A0ABS2NGG3_9BACI</name>
<dbReference type="NCBIfam" id="TIGR00339">
    <property type="entry name" value="sopT"/>
    <property type="match status" value="1"/>
</dbReference>
<dbReference type="InterPro" id="IPR024951">
    <property type="entry name" value="Sulfurylase_cat_dom"/>
</dbReference>
<proteinExistence type="inferred from homology"/>
<feature type="domain" description="Sulphate adenylyltransferase catalytic" evidence="9">
    <location>
        <begin position="168"/>
        <end position="376"/>
    </location>
</feature>
<keyword evidence="12" id="KW-1185">Reference proteome</keyword>
<dbReference type="PANTHER" id="PTHR43509:SF1">
    <property type="entry name" value="SULFATE ADENYLYLTRANSFERASE"/>
    <property type="match status" value="1"/>
</dbReference>
<dbReference type="Gene3D" id="3.40.50.620">
    <property type="entry name" value="HUPs"/>
    <property type="match status" value="1"/>
</dbReference>
<dbReference type="CDD" id="cd00517">
    <property type="entry name" value="ATPS"/>
    <property type="match status" value="1"/>
</dbReference>
<keyword evidence="3 8" id="KW-0548">Nucleotidyltransferase</keyword>
<dbReference type="Proteomes" id="UP001646157">
    <property type="component" value="Unassembled WGS sequence"/>
</dbReference>
<dbReference type="SUPFAM" id="SSF88697">
    <property type="entry name" value="PUA domain-like"/>
    <property type="match status" value="1"/>
</dbReference>
<evidence type="ECO:0000256" key="8">
    <source>
        <dbReference type="HAMAP-Rule" id="MF_00066"/>
    </source>
</evidence>
<evidence type="ECO:0000313" key="11">
    <source>
        <dbReference type="EMBL" id="MBM7586941.1"/>
    </source>
</evidence>
<comment type="caution">
    <text evidence="11">The sequence shown here is derived from an EMBL/GenBank/DDBJ whole genome shotgun (WGS) entry which is preliminary data.</text>
</comment>
<comment type="pathway">
    <text evidence="1 8">Sulfur metabolism; hydrogen sulfide biosynthesis; sulfite from sulfate: step 1/3.</text>
</comment>
<evidence type="ECO:0000256" key="6">
    <source>
        <dbReference type="ARBA" id="ARBA00037980"/>
    </source>
</evidence>
<dbReference type="EMBL" id="JAFBDZ010000003">
    <property type="protein sequence ID" value="MBM7586941.1"/>
    <property type="molecule type" value="Genomic_DNA"/>
</dbReference>
<dbReference type="InterPro" id="IPR002650">
    <property type="entry name" value="Sulphate_adenylyltransferase"/>
</dbReference>
<dbReference type="RefSeq" id="WP_205174106.1">
    <property type="nucleotide sequence ID" value="NZ_JAFBDZ010000003.1"/>
</dbReference>
<evidence type="ECO:0000259" key="9">
    <source>
        <dbReference type="Pfam" id="PF01747"/>
    </source>
</evidence>
<comment type="catalytic activity">
    <reaction evidence="7 8">
        <text>sulfate + ATP + H(+) = adenosine 5'-phosphosulfate + diphosphate</text>
        <dbReference type="Rhea" id="RHEA:18133"/>
        <dbReference type="ChEBI" id="CHEBI:15378"/>
        <dbReference type="ChEBI" id="CHEBI:16189"/>
        <dbReference type="ChEBI" id="CHEBI:30616"/>
        <dbReference type="ChEBI" id="CHEBI:33019"/>
        <dbReference type="ChEBI" id="CHEBI:58243"/>
        <dbReference type="EC" id="2.7.7.4"/>
    </reaction>
</comment>
<dbReference type="SUPFAM" id="SSF52374">
    <property type="entry name" value="Nucleotidylyl transferase"/>
    <property type="match status" value="1"/>
</dbReference>
<keyword evidence="4 8" id="KW-0547">Nucleotide-binding</keyword>
<comment type="similarity">
    <text evidence="6 8">Belongs to the sulfate adenylyltransferase family.</text>
</comment>
<evidence type="ECO:0000259" key="10">
    <source>
        <dbReference type="Pfam" id="PF14306"/>
    </source>
</evidence>
<organism evidence="11 12">
    <name type="scientific">Rossellomorea pakistanensis</name>
    <dbReference type="NCBI Taxonomy" id="992288"/>
    <lineage>
        <taxon>Bacteria</taxon>
        <taxon>Bacillati</taxon>
        <taxon>Bacillota</taxon>
        <taxon>Bacilli</taxon>
        <taxon>Bacillales</taxon>
        <taxon>Bacillaceae</taxon>
        <taxon>Rossellomorea</taxon>
    </lineage>
</organism>
<dbReference type="InterPro" id="IPR014729">
    <property type="entry name" value="Rossmann-like_a/b/a_fold"/>
</dbReference>
<dbReference type="NCBIfam" id="NF003166">
    <property type="entry name" value="PRK04149.1"/>
    <property type="match status" value="1"/>
</dbReference>